<proteinExistence type="predicted"/>
<dbReference type="AlphaFoldDB" id="A0A9D1CK58"/>
<reference evidence="2" key="2">
    <citation type="journal article" date="2021" name="PeerJ">
        <title>Extensive microbial diversity within the chicken gut microbiome revealed by metagenomics and culture.</title>
        <authorList>
            <person name="Gilroy R."/>
            <person name="Ravi A."/>
            <person name="Getino M."/>
            <person name="Pursley I."/>
            <person name="Horton D.L."/>
            <person name="Alikhan N.F."/>
            <person name="Baker D."/>
            <person name="Gharbi K."/>
            <person name="Hall N."/>
            <person name="Watson M."/>
            <person name="Adriaenssens E.M."/>
            <person name="Foster-Nyarko E."/>
            <person name="Jarju S."/>
            <person name="Secka A."/>
            <person name="Antonio M."/>
            <person name="Oren A."/>
            <person name="Chaudhuri R.R."/>
            <person name="La Ragione R."/>
            <person name="Hildebrand F."/>
            <person name="Pallen M.J."/>
        </authorList>
    </citation>
    <scope>NUCLEOTIDE SEQUENCE</scope>
    <source>
        <strain evidence="2">CHK165-10780</strain>
    </source>
</reference>
<evidence type="ECO:0000313" key="2">
    <source>
        <dbReference type="EMBL" id="HIQ64866.1"/>
    </source>
</evidence>
<sequence length="320" mass="38534">MKYRSNKNFKTLDEQIDILRYKGMIVNNEEYTKEVLLRENYFFLNGYRHLFLRSESDRRFIEGTTFEELYSLFLFDRQFRNIIFKNLLIIENNLKSIISYQLSKKYGYKENDYLKSKNFTDDPYKTKQVNDLIHKMKRQIRVNGLQHSATMHYINNYGYIPLWVLVKVLSFGIVGELYAILKREDQLAIANRYRLSIEDFIDYLPILANYRNLCAHEDILFDHRTQKEIGDTFYHSFLKIPKEDGTYQYGKNDVFALVIILKQFLSNDEFVNFCEEIDERIRNLDYNLKAIKVSKVLRHMGFPKNWKEISTVRKKVDNEE</sequence>
<keyword evidence="1" id="KW-0812">Transmembrane</keyword>
<protein>
    <submittedName>
        <fullName evidence="2">Abi family protein</fullName>
    </submittedName>
</protein>
<dbReference type="Proteomes" id="UP000886725">
    <property type="component" value="Unassembled WGS sequence"/>
</dbReference>
<dbReference type="EMBL" id="DVFU01000074">
    <property type="protein sequence ID" value="HIQ64866.1"/>
    <property type="molecule type" value="Genomic_DNA"/>
</dbReference>
<accession>A0A9D1CK58</accession>
<evidence type="ECO:0000256" key="1">
    <source>
        <dbReference type="SAM" id="Phobius"/>
    </source>
</evidence>
<keyword evidence="1" id="KW-1133">Transmembrane helix</keyword>
<dbReference type="Pfam" id="PF07751">
    <property type="entry name" value="Abi_2"/>
    <property type="match status" value="1"/>
</dbReference>
<keyword evidence="1" id="KW-0472">Membrane</keyword>
<feature type="transmembrane region" description="Helical" evidence="1">
    <location>
        <begin position="160"/>
        <end position="181"/>
    </location>
</feature>
<reference evidence="2" key="1">
    <citation type="submission" date="2020-10" db="EMBL/GenBank/DDBJ databases">
        <authorList>
            <person name="Gilroy R."/>
        </authorList>
    </citation>
    <scope>NUCLEOTIDE SEQUENCE</scope>
    <source>
        <strain evidence="2">CHK165-10780</strain>
    </source>
</reference>
<name>A0A9D1CK58_9FIRM</name>
<organism evidence="2 3">
    <name type="scientific">Candidatus Faecenecus gallistercoris</name>
    <dbReference type="NCBI Taxonomy" id="2840793"/>
    <lineage>
        <taxon>Bacteria</taxon>
        <taxon>Bacillati</taxon>
        <taxon>Bacillota</taxon>
        <taxon>Bacillota incertae sedis</taxon>
        <taxon>Candidatus Faecenecus</taxon>
    </lineage>
</organism>
<comment type="caution">
    <text evidence="2">The sequence shown here is derived from an EMBL/GenBank/DDBJ whole genome shotgun (WGS) entry which is preliminary data.</text>
</comment>
<dbReference type="InterPro" id="IPR011664">
    <property type="entry name" value="Abi_system_AbiD/AbiF-like"/>
</dbReference>
<evidence type="ECO:0000313" key="3">
    <source>
        <dbReference type="Proteomes" id="UP000886725"/>
    </source>
</evidence>
<gene>
    <name evidence="2" type="ORF">IAC85_03915</name>
</gene>